<dbReference type="EC" id="3.2.1.52" evidence="3"/>
<dbReference type="KEGG" id="spal:FM071_09695"/>
<evidence type="ECO:0000256" key="6">
    <source>
        <dbReference type="SAM" id="SignalP"/>
    </source>
</evidence>
<evidence type="ECO:0000256" key="2">
    <source>
        <dbReference type="ARBA" id="ARBA00005336"/>
    </source>
</evidence>
<dbReference type="InterPro" id="IPR001764">
    <property type="entry name" value="Glyco_hydro_3_N"/>
</dbReference>
<feature type="signal peptide" evidence="6">
    <location>
        <begin position="1"/>
        <end position="16"/>
    </location>
</feature>
<proteinExistence type="inferred from homology"/>
<dbReference type="Gene3D" id="3.20.20.300">
    <property type="entry name" value="Glycoside hydrolase, family 3, N-terminal domain"/>
    <property type="match status" value="1"/>
</dbReference>
<feature type="chain" id="PRO_5032480636" description="beta-N-acetylhexosaminidase" evidence="6">
    <location>
        <begin position="17"/>
        <end position="561"/>
    </location>
</feature>
<evidence type="ECO:0000256" key="4">
    <source>
        <dbReference type="ARBA" id="ARBA00022801"/>
    </source>
</evidence>
<evidence type="ECO:0000259" key="7">
    <source>
        <dbReference type="SMART" id="SM00644"/>
    </source>
</evidence>
<dbReference type="CDD" id="cd06583">
    <property type="entry name" value="PGRP"/>
    <property type="match status" value="1"/>
</dbReference>
<dbReference type="PANTHER" id="PTHR30480">
    <property type="entry name" value="BETA-HEXOSAMINIDASE-RELATED"/>
    <property type="match status" value="1"/>
</dbReference>
<dbReference type="RefSeq" id="WP_193110807.1">
    <property type="nucleotide sequence ID" value="NZ_CP041406.1"/>
</dbReference>
<name>A0A7M1B9Z7_9BACT</name>
<dbReference type="InterPro" id="IPR050226">
    <property type="entry name" value="NagZ_Beta-hexosaminidase"/>
</dbReference>
<dbReference type="AlphaFoldDB" id="A0A7M1B9Z7"/>
<comment type="catalytic activity">
    <reaction evidence="1">
        <text>Hydrolysis of terminal non-reducing N-acetyl-D-hexosamine residues in N-acetyl-beta-D-hexosaminides.</text>
        <dbReference type="EC" id="3.2.1.52"/>
    </reaction>
</comment>
<dbReference type="PANTHER" id="PTHR30480:SF13">
    <property type="entry name" value="BETA-HEXOSAMINIDASE"/>
    <property type="match status" value="1"/>
</dbReference>
<evidence type="ECO:0000256" key="5">
    <source>
        <dbReference type="ARBA" id="ARBA00023295"/>
    </source>
</evidence>
<reference evidence="8 9" key="1">
    <citation type="submission" date="2019-07" db="EMBL/GenBank/DDBJ databases">
        <title>Sulfurimonas paralvinellae sp. nov., a novel mesophilic, hydrogen- and sulfur-oxidizing chemolithoautotroph within the Epsilonproteo- bacteria isolated from a deep-sea hydrothermal vent polychaete nest, reclassification of Thiomicrospira denitrificans as Sulfurimonas denitrificans comb. nov. and emended description of the genus Sulfurimonas.</title>
        <authorList>
            <person name="Wang S."/>
            <person name="Jiang L."/>
            <person name="Shao Z."/>
        </authorList>
    </citation>
    <scope>NUCLEOTIDE SEQUENCE [LARGE SCALE GENOMIC DNA]</scope>
    <source>
        <strain evidence="8 9">GO25</strain>
    </source>
</reference>
<evidence type="ECO:0000313" key="8">
    <source>
        <dbReference type="EMBL" id="QOP46547.1"/>
    </source>
</evidence>
<dbReference type="GO" id="GO:0008745">
    <property type="term" value="F:N-acetylmuramoyl-L-alanine amidase activity"/>
    <property type="evidence" value="ECO:0007669"/>
    <property type="project" value="InterPro"/>
</dbReference>
<sequence>MKIFLLLFTFFFTLHATQNINDTELKKMIGRMLIVGFDEQFVDENSQIVKDIECYDLGGVILFDRFYNDRNKTKNISSPEQLRELTKELQSFSRKPLFIAVDQEGGRVARLKPKYGFLKIASAKVLGSLPVKFAQEAYAKNTKMLHECGINMNFAPVVDLAVNPKNKVIFALERSYSNEPKKVAKYAGIMIDAQTKTNIISVLKHFPGHGSSLGDSHKGFVDITDTWSKKELEPYKILLREGKADAIMTAHVFNRHFDEKYPATLSRKINTYLLRKQLGFRGVIISDDMQMKAISAEYSLKEATTLAINSGVDILLFGNQLAHNSVEEIVNTIFTQVKNGAIPLERIQEADRHIENLHTKQSIIQKPIIFTQKRIDMTKAYIKKHYGIDAKDITIKPKIIVLHWTAEPDFNDSFKRLYPEKLFSDRKDIAAASLLNVSAHFLVARDGTIYQLMPDNWMARHVIGLNHSSIGVENVGGEDNKKEDLTPAQIRANIRLVKYLKAKYPSIDYLIGHLEYREMEKNPLWLERDKGYRTKKADPGAKFMKAVREGVSDLHLKMPNE</sequence>
<keyword evidence="4" id="KW-0378">Hydrolase</keyword>
<keyword evidence="9" id="KW-1185">Reference proteome</keyword>
<protein>
    <recommendedName>
        <fullName evidence="3">beta-N-acetylhexosaminidase</fullName>
        <ecNumber evidence="3">3.2.1.52</ecNumber>
    </recommendedName>
</protein>
<feature type="domain" description="N-acetylmuramoyl-L-alanine amidase" evidence="7">
    <location>
        <begin position="385"/>
        <end position="524"/>
    </location>
</feature>
<keyword evidence="6" id="KW-0732">Signal</keyword>
<dbReference type="EMBL" id="CP041406">
    <property type="protein sequence ID" value="QOP46547.1"/>
    <property type="molecule type" value="Genomic_DNA"/>
</dbReference>
<dbReference type="InterPro" id="IPR002502">
    <property type="entry name" value="Amidase_domain"/>
</dbReference>
<dbReference type="Proteomes" id="UP000593580">
    <property type="component" value="Chromosome"/>
</dbReference>
<dbReference type="Pfam" id="PF01510">
    <property type="entry name" value="Amidase_2"/>
    <property type="match status" value="1"/>
</dbReference>
<dbReference type="InterPro" id="IPR036962">
    <property type="entry name" value="Glyco_hydro_3_N_sf"/>
</dbReference>
<dbReference type="InterPro" id="IPR017853">
    <property type="entry name" value="GH"/>
</dbReference>
<gene>
    <name evidence="8" type="ORF">FM071_09695</name>
</gene>
<evidence type="ECO:0000313" key="9">
    <source>
        <dbReference type="Proteomes" id="UP000593580"/>
    </source>
</evidence>
<dbReference type="GO" id="GO:0009253">
    <property type="term" value="P:peptidoglycan catabolic process"/>
    <property type="evidence" value="ECO:0007669"/>
    <property type="project" value="InterPro"/>
</dbReference>
<dbReference type="GO" id="GO:0009254">
    <property type="term" value="P:peptidoglycan turnover"/>
    <property type="evidence" value="ECO:0007669"/>
    <property type="project" value="TreeGrafter"/>
</dbReference>
<evidence type="ECO:0000256" key="3">
    <source>
        <dbReference type="ARBA" id="ARBA00012663"/>
    </source>
</evidence>
<accession>A0A7M1B9Z7</accession>
<comment type="similarity">
    <text evidence="2">Belongs to the glycosyl hydrolase 3 family.</text>
</comment>
<dbReference type="Gene3D" id="3.40.80.10">
    <property type="entry name" value="Peptidoglycan recognition protein-like"/>
    <property type="match status" value="1"/>
</dbReference>
<evidence type="ECO:0000256" key="1">
    <source>
        <dbReference type="ARBA" id="ARBA00001231"/>
    </source>
</evidence>
<dbReference type="Pfam" id="PF00933">
    <property type="entry name" value="Glyco_hydro_3"/>
    <property type="match status" value="1"/>
</dbReference>
<organism evidence="8 9">
    <name type="scientific">Sulfurimonas paralvinellae</name>
    <dbReference type="NCBI Taxonomy" id="317658"/>
    <lineage>
        <taxon>Bacteria</taxon>
        <taxon>Pseudomonadati</taxon>
        <taxon>Campylobacterota</taxon>
        <taxon>Epsilonproteobacteria</taxon>
        <taxon>Campylobacterales</taxon>
        <taxon>Sulfurimonadaceae</taxon>
        <taxon>Sulfurimonas</taxon>
    </lineage>
</organism>
<dbReference type="GO" id="GO:0005975">
    <property type="term" value="P:carbohydrate metabolic process"/>
    <property type="evidence" value="ECO:0007669"/>
    <property type="project" value="InterPro"/>
</dbReference>
<dbReference type="GO" id="GO:0004563">
    <property type="term" value="F:beta-N-acetylhexosaminidase activity"/>
    <property type="evidence" value="ECO:0007669"/>
    <property type="project" value="UniProtKB-EC"/>
</dbReference>
<dbReference type="SUPFAM" id="SSF51445">
    <property type="entry name" value="(Trans)glycosidases"/>
    <property type="match status" value="1"/>
</dbReference>
<keyword evidence="5" id="KW-0326">Glycosidase</keyword>
<dbReference type="InterPro" id="IPR036505">
    <property type="entry name" value="Amidase/PGRP_sf"/>
</dbReference>
<dbReference type="SUPFAM" id="SSF55846">
    <property type="entry name" value="N-acetylmuramoyl-L-alanine amidase-like"/>
    <property type="match status" value="1"/>
</dbReference>
<dbReference type="SMART" id="SM00644">
    <property type="entry name" value="Ami_2"/>
    <property type="match status" value="1"/>
</dbReference>